<dbReference type="RefSeq" id="WP_065994757.1">
    <property type="nucleotide sequence ID" value="NZ_CP029389.2"/>
</dbReference>
<evidence type="ECO:0000313" key="1">
    <source>
        <dbReference type="EMBL" id="AWL27175.1"/>
    </source>
</evidence>
<reference evidence="1" key="1">
    <citation type="submission" date="2019-08" db="EMBL/GenBank/DDBJ databases">
        <title>The complete genome of Acinetobacter defluvii strain WCHAD010030.</title>
        <authorList>
            <person name="Hu Y."/>
            <person name="Qin J."/>
            <person name="Feng Y."/>
            <person name="Zong Z."/>
        </authorList>
    </citation>
    <scope>NUCLEOTIDE SEQUENCE</scope>
    <source>
        <strain evidence="1">WCHA30</strain>
        <plasmid evidence="1">p1_010030</plasmid>
    </source>
</reference>
<evidence type="ECO:0000313" key="2">
    <source>
        <dbReference type="Proteomes" id="UP000245977"/>
    </source>
</evidence>
<dbReference type="EMBL" id="CP029389">
    <property type="protein sequence ID" value="AWL27175.1"/>
    <property type="molecule type" value="Genomic_DNA"/>
</dbReference>
<proteinExistence type="predicted"/>
<dbReference type="AlphaFoldDB" id="A0A2S2F8M7"/>
<dbReference type="Proteomes" id="UP000245977">
    <property type="component" value="Plasmid p1_010030"/>
</dbReference>
<organism evidence="1 2">
    <name type="scientific">Acinetobacter defluvii</name>
    <dbReference type="NCBI Taxonomy" id="1871111"/>
    <lineage>
        <taxon>Bacteria</taxon>
        <taxon>Pseudomonadati</taxon>
        <taxon>Pseudomonadota</taxon>
        <taxon>Gammaproteobacteria</taxon>
        <taxon>Moraxellales</taxon>
        <taxon>Moraxellaceae</taxon>
        <taxon>Acinetobacter</taxon>
    </lineage>
</organism>
<dbReference type="OrthoDB" id="9835605at2"/>
<keyword evidence="2" id="KW-1185">Reference proteome</keyword>
<accession>A0A2S2F8M7</accession>
<keyword evidence="1" id="KW-0614">Plasmid</keyword>
<gene>
    <name evidence="1" type="ORF">DJ533_00385</name>
</gene>
<dbReference type="KEGG" id="adv:DJ533_00385"/>
<protein>
    <recommendedName>
        <fullName evidence="3">XRE family transcriptional regulator</fullName>
    </recommendedName>
</protein>
<evidence type="ECO:0008006" key="3">
    <source>
        <dbReference type="Google" id="ProtNLM"/>
    </source>
</evidence>
<sequence>MLTVINFTDQQRIELLERFPIDETVKKYPNSVIDKILRLNIAIGLYFKNQTEAAIYLEVKQPSICKYLKGQLPLPLHRAEKLEEISKKSVLAQDICFTLDEVK</sequence>
<geneLocation type="plasmid" evidence="1 2">
    <name>p1_010030</name>
</geneLocation>
<dbReference type="STRING" id="1871111.GCA_001704615_00875"/>
<name>A0A2S2F8M7_9GAMM</name>